<feature type="domain" description="Carrier" evidence="5">
    <location>
        <begin position="1002"/>
        <end position="1075"/>
    </location>
</feature>
<evidence type="ECO:0000313" key="7">
    <source>
        <dbReference type="Proteomes" id="UP001203069"/>
    </source>
</evidence>
<keyword evidence="7" id="KW-1185">Reference proteome</keyword>
<dbReference type="PROSITE" id="PS50075">
    <property type="entry name" value="CARRIER"/>
    <property type="match status" value="2"/>
</dbReference>
<comment type="caution">
    <text evidence="6">The sequence shown here is derived from an EMBL/GenBank/DDBJ whole genome shotgun (WGS) entry which is preliminary data.</text>
</comment>
<evidence type="ECO:0000256" key="1">
    <source>
        <dbReference type="ARBA" id="ARBA00001957"/>
    </source>
</evidence>
<organism evidence="6 7">
    <name type="scientific">Brenneria tiliae</name>
    <dbReference type="NCBI Taxonomy" id="2914984"/>
    <lineage>
        <taxon>Bacteria</taxon>
        <taxon>Pseudomonadati</taxon>
        <taxon>Pseudomonadota</taxon>
        <taxon>Gammaproteobacteria</taxon>
        <taxon>Enterobacterales</taxon>
        <taxon>Pectobacteriaceae</taxon>
        <taxon>Brenneria</taxon>
    </lineage>
</organism>
<protein>
    <submittedName>
        <fullName evidence="6">Condensation domain-containing protein</fullName>
    </submittedName>
</protein>
<evidence type="ECO:0000259" key="5">
    <source>
        <dbReference type="PROSITE" id="PS50075"/>
    </source>
</evidence>
<evidence type="ECO:0000313" key="6">
    <source>
        <dbReference type="EMBL" id="MCL2894368.1"/>
    </source>
</evidence>
<dbReference type="Pfam" id="PF00550">
    <property type="entry name" value="PP-binding"/>
    <property type="match status" value="2"/>
</dbReference>
<sequence>MTDEFERGTTEDKTRKTPDDDAEKQGDGRPLTPFEERAWLRHQQYQDTPDQLALAWRLGPQVRPGRLAAALHAVLREMPGLNVRYRFDEQGELRKFSVSPLIQPIAIEAIADEEQAIAALLREQDKPCELRLEPPVRFLLFIGGPHGVILGAVAHAILGKQLSWTQILTALSAVYNGGPLPTHHRPAGPDGLTEGIWPTDGGGQINLPWLYRSGQEIVDFGQSRAQHAGAATRYGATLPAARLAPFMPRDGEQPSRLTALAVLFGSYLSAAGAGEVITVDLPGADAGAEQAADGDRLTQVKVRHNGRPLREVVAQAQASLASAGERNETFAAAPDAPVRVIRLLDPSPSLRLEGVAAVRIPLPPARCSVDLALAVGDGPGETLRLELIAGPRVSPHIGGFLLERFVAWLAGAEAALPAAGNLPGAEGPREDKLPVAPPASDGEQQAGIAELILAEFRDALASPQMTLDDDFFDFGGHSLIATRAIGRLLSERDIEIHINDLFSHPTARGLAALARRGGGQSAASPAAQTAHDDATDAPLSLAQQSLWKAYAAFDFGDIFNIPFALRFLDPVDETAFHQALLDVLERHSGLRTLFDEERGEVRQRIIALDDLPHYPWFGYSHQSAARDWRAALAQEAGHRFNLAAELPLRVRFIRDDESGRQILSLLFHHIVLDEWSVNLLMDELAHAYPYRAANRSPVWHNRPAPFHRFAIEQHKAGLNQAHLDYWLESLRGVARGKPLFAVAAPAENGDASSSSVGGWVELKVEQAVADGLYRLAREQGASLFNVAYAGIAAALHALGAPDDLVIGTSASGRNDARFFDTIGYFTTVVAHRLRFSAGMTLAALIEQVKNNINHSLPYTDVPIDLVEEALADGDGLDGRHIFEVFIQLHAKNKLNGSFTLNDGSRVSFRQVDPQKSESLLGLQFEVMEEIIAGETSIRVLMSYRSQHYDAARVDLIVATLTKAFARLAEEGAAQLPLESLLPPPDTENPASPVAAQETMTPVWDKARLRELLLPLLDADGEEIGDDENLLEYGLDSVRIMSLIAHWRSEGYEVDFISLMKNPTLNGWRLLLAEGQDNLV</sequence>
<dbReference type="RefSeq" id="WP_249245549.1">
    <property type="nucleotide sequence ID" value="NZ_JAKPBZ010000114.1"/>
</dbReference>
<name>A0ABT0MWZ7_9GAMM</name>
<dbReference type="Pfam" id="PF00668">
    <property type="entry name" value="Condensation"/>
    <property type="match status" value="1"/>
</dbReference>
<keyword evidence="2" id="KW-0596">Phosphopantetheine</keyword>
<dbReference type="EMBL" id="JAKPBZ010000114">
    <property type="protein sequence ID" value="MCL2894368.1"/>
    <property type="molecule type" value="Genomic_DNA"/>
</dbReference>
<dbReference type="InterPro" id="IPR036736">
    <property type="entry name" value="ACP-like_sf"/>
</dbReference>
<keyword evidence="3" id="KW-0597">Phosphoprotein</keyword>
<reference evidence="6 7" key="1">
    <citation type="submission" date="2022-02" db="EMBL/GenBank/DDBJ databases">
        <title>Description of Brenneria tiliae sp. nov. isolated from symptomatic Tilia x moltkei and Tilia x europaea trees in the UK.</title>
        <authorList>
            <person name="Kile H."/>
        </authorList>
    </citation>
    <scope>NUCLEOTIDE SEQUENCE [LARGE SCALE GENOMIC DNA]</scope>
    <source>
        <strain evidence="6 7">MC1SB4.1</strain>
    </source>
</reference>
<feature type="region of interest" description="Disordered" evidence="4">
    <location>
        <begin position="1"/>
        <end position="33"/>
    </location>
</feature>
<dbReference type="PROSITE" id="PS00012">
    <property type="entry name" value="PHOSPHOPANTETHEINE"/>
    <property type="match status" value="1"/>
</dbReference>
<gene>
    <name evidence="6" type="ORF">MFP26_16950</name>
</gene>
<evidence type="ECO:0000256" key="2">
    <source>
        <dbReference type="ARBA" id="ARBA00022450"/>
    </source>
</evidence>
<dbReference type="Proteomes" id="UP001203069">
    <property type="component" value="Unassembled WGS sequence"/>
</dbReference>
<feature type="domain" description="Carrier" evidence="5">
    <location>
        <begin position="443"/>
        <end position="518"/>
    </location>
</feature>
<dbReference type="SUPFAM" id="SSF52777">
    <property type="entry name" value="CoA-dependent acyltransferases"/>
    <property type="match status" value="3"/>
</dbReference>
<dbReference type="InterPro" id="IPR001242">
    <property type="entry name" value="Condensation_dom"/>
</dbReference>
<evidence type="ECO:0000256" key="4">
    <source>
        <dbReference type="SAM" id="MobiDB-lite"/>
    </source>
</evidence>
<dbReference type="InterPro" id="IPR006162">
    <property type="entry name" value="Ppantetheine_attach_site"/>
</dbReference>
<dbReference type="PANTHER" id="PTHR45527:SF1">
    <property type="entry name" value="FATTY ACID SYNTHASE"/>
    <property type="match status" value="1"/>
</dbReference>
<dbReference type="PANTHER" id="PTHR45527">
    <property type="entry name" value="NONRIBOSOMAL PEPTIDE SYNTHETASE"/>
    <property type="match status" value="1"/>
</dbReference>
<dbReference type="InterPro" id="IPR020806">
    <property type="entry name" value="PKS_PP-bd"/>
</dbReference>
<dbReference type="InterPro" id="IPR023213">
    <property type="entry name" value="CAT-like_dom_sf"/>
</dbReference>
<dbReference type="InterPro" id="IPR009081">
    <property type="entry name" value="PP-bd_ACP"/>
</dbReference>
<dbReference type="Gene3D" id="3.30.559.10">
    <property type="entry name" value="Chloramphenicol acetyltransferase-like domain"/>
    <property type="match status" value="2"/>
</dbReference>
<evidence type="ECO:0000256" key="3">
    <source>
        <dbReference type="ARBA" id="ARBA00022553"/>
    </source>
</evidence>
<feature type="region of interest" description="Disordered" evidence="4">
    <location>
        <begin position="421"/>
        <end position="441"/>
    </location>
</feature>
<accession>A0ABT0MWZ7</accession>
<comment type="cofactor">
    <cofactor evidence="1">
        <name>pantetheine 4'-phosphate</name>
        <dbReference type="ChEBI" id="CHEBI:47942"/>
    </cofactor>
</comment>
<dbReference type="Gene3D" id="1.10.1200.10">
    <property type="entry name" value="ACP-like"/>
    <property type="match status" value="2"/>
</dbReference>
<feature type="compositionally biased region" description="Basic and acidic residues" evidence="4">
    <location>
        <begin position="1"/>
        <end position="27"/>
    </location>
</feature>
<proteinExistence type="predicted"/>
<dbReference type="SMART" id="SM00823">
    <property type="entry name" value="PKS_PP"/>
    <property type="match status" value="1"/>
</dbReference>
<dbReference type="SUPFAM" id="SSF47336">
    <property type="entry name" value="ACP-like"/>
    <property type="match status" value="2"/>
</dbReference>
<dbReference type="Gene3D" id="3.30.559.30">
    <property type="entry name" value="Nonribosomal peptide synthetase, condensation domain"/>
    <property type="match status" value="1"/>
</dbReference>